<dbReference type="Pfam" id="PF00072">
    <property type="entry name" value="Response_reg"/>
    <property type="match status" value="1"/>
</dbReference>
<sequence>MVVSRRLLLVEDEPMVAALLQETLKAAGFEVLTAHSAVEAKSKAIEFDPDIAILDINLGGGPSGVDLSFLLHKTYPGIAIALLTKHPDLRTAGYTKEDVPAGCGFIRKDMVTNSQHIVEAIEKIVANTKHFHEDGDPSRPLGKLTTAQVEALRLVAQGYTNAEIAKRRKTSVRAVEQLLAAVFTTLQIEVDGPINPRVEAVRKFISAAGTPER</sequence>
<dbReference type="SMART" id="SM00421">
    <property type="entry name" value="HTH_LUXR"/>
    <property type="match status" value="1"/>
</dbReference>
<dbReference type="AlphaFoldDB" id="A0A6J6L316"/>
<reference evidence="3" key="1">
    <citation type="submission" date="2020-05" db="EMBL/GenBank/DDBJ databases">
        <authorList>
            <person name="Chiriac C."/>
            <person name="Salcher M."/>
            <person name="Ghai R."/>
            <person name="Kavagutti S V."/>
        </authorList>
    </citation>
    <scope>NUCLEOTIDE SEQUENCE</scope>
</reference>
<dbReference type="SUPFAM" id="SSF52172">
    <property type="entry name" value="CheY-like"/>
    <property type="match status" value="1"/>
</dbReference>
<dbReference type="PANTHER" id="PTHR43214">
    <property type="entry name" value="TWO-COMPONENT RESPONSE REGULATOR"/>
    <property type="match status" value="1"/>
</dbReference>
<dbReference type="SUPFAM" id="SSF46894">
    <property type="entry name" value="C-terminal effector domain of the bipartite response regulators"/>
    <property type="match status" value="1"/>
</dbReference>
<dbReference type="GO" id="GO:0006355">
    <property type="term" value="P:regulation of DNA-templated transcription"/>
    <property type="evidence" value="ECO:0007669"/>
    <property type="project" value="InterPro"/>
</dbReference>
<dbReference type="InterPro" id="IPR036388">
    <property type="entry name" value="WH-like_DNA-bd_sf"/>
</dbReference>
<dbReference type="Gene3D" id="3.40.50.2300">
    <property type="match status" value="1"/>
</dbReference>
<feature type="domain" description="Response regulatory" evidence="2">
    <location>
        <begin position="6"/>
        <end position="123"/>
    </location>
</feature>
<dbReference type="InterPro" id="IPR039420">
    <property type="entry name" value="WalR-like"/>
</dbReference>
<dbReference type="PROSITE" id="PS50110">
    <property type="entry name" value="RESPONSE_REGULATORY"/>
    <property type="match status" value="1"/>
</dbReference>
<dbReference type="InterPro" id="IPR011006">
    <property type="entry name" value="CheY-like_superfamily"/>
</dbReference>
<dbReference type="GO" id="GO:0000160">
    <property type="term" value="P:phosphorelay signal transduction system"/>
    <property type="evidence" value="ECO:0007669"/>
    <property type="project" value="InterPro"/>
</dbReference>
<dbReference type="InterPro" id="IPR000792">
    <property type="entry name" value="Tscrpt_reg_LuxR_C"/>
</dbReference>
<dbReference type="PANTHER" id="PTHR43214:SF44">
    <property type="entry name" value="TWO-COMPONENT RESPONSE REGULATOR"/>
    <property type="match status" value="1"/>
</dbReference>
<organism evidence="3">
    <name type="scientific">freshwater metagenome</name>
    <dbReference type="NCBI Taxonomy" id="449393"/>
    <lineage>
        <taxon>unclassified sequences</taxon>
        <taxon>metagenomes</taxon>
        <taxon>ecological metagenomes</taxon>
    </lineage>
</organism>
<dbReference type="Gene3D" id="1.10.10.10">
    <property type="entry name" value="Winged helix-like DNA-binding domain superfamily/Winged helix DNA-binding domain"/>
    <property type="match status" value="1"/>
</dbReference>
<dbReference type="SMART" id="SM00448">
    <property type="entry name" value="REC"/>
    <property type="match status" value="1"/>
</dbReference>
<dbReference type="InterPro" id="IPR016032">
    <property type="entry name" value="Sig_transdc_resp-reg_C-effctor"/>
</dbReference>
<evidence type="ECO:0000259" key="2">
    <source>
        <dbReference type="PROSITE" id="PS50110"/>
    </source>
</evidence>
<proteinExistence type="predicted"/>
<dbReference type="GO" id="GO:0003677">
    <property type="term" value="F:DNA binding"/>
    <property type="evidence" value="ECO:0007669"/>
    <property type="project" value="UniProtKB-KW"/>
</dbReference>
<gene>
    <name evidence="3" type="ORF">UFOPK2254_00458</name>
</gene>
<dbReference type="EMBL" id="CAEZWO010000031">
    <property type="protein sequence ID" value="CAB4656380.1"/>
    <property type="molecule type" value="Genomic_DNA"/>
</dbReference>
<evidence type="ECO:0000313" key="3">
    <source>
        <dbReference type="EMBL" id="CAB4656380.1"/>
    </source>
</evidence>
<keyword evidence="1" id="KW-0238">DNA-binding</keyword>
<dbReference type="InterPro" id="IPR001789">
    <property type="entry name" value="Sig_transdc_resp-reg_receiver"/>
</dbReference>
<name>A0A6J6L316_9ZZZZ</name>
<protein>
    <submittedName>
        <fullName evidence="3">Unannotated protein</fullName>
    </submittedName>
</protein>
<accession>A0A6J6L316</accession>
<evidence type="ECO:0000256" key="1">
    <source>
        <dbReference type="ARBA" id="ARBA00023125"/>
    </source>
</evidence>